<dbReference type="EMBL" id="ATIT01000074">
    <property type="protein sequence ID" value="EPI13491.1"/>
    <property type="molecule type" value="Genomic_DNA"/>
</dbReference>
<organism evidence="1 2">
    <name type="scientific">Enterococcus faecium SD2A-2</name>
    <dbReference type="NCBI Taxonomy" id="1244154"/>
    <lineage>
        <taxon>Bacteria</taxon>
        <taxon>Bacillati</taxon>
        <taxon>Bacillota</taxon>
        <taxon>Bacilli</taxon>
        <taxon>Lactobacillales</taxon>
        <taxon>Enterococcaceae</taxon>
        <taxon>Enterococcus</taxon>
    </lineage>
</organism>
<sequence length="56" mass="6738">MAEKKQIKFCFFTIKITGKEQHSTIKVKGIWYENQLDTFFCVHVFLLFYKKIEVSC</sequence>
<name>A0AB73AAC9_ENTFC</name>
<evidence type="ECO:0000313" key="2">
    <source>
        <dbReference type="Proteomes" id="UP000014622"/>
    </source>
</evidence>
<evidence type="ECO:0000313" key="1">
    <source>
        <dbReference type="EMBL" id="EPI13491.1"/>
    </source>
</evidence>
<reference evidence="1 2" key="1">
    <citation type="submission" date="2013-06" db="EMBL/GenBank/DDBJ databases">
        <authorList>
            <person name="Weinstock G."/>
            <person name="Sodergren E."/>
            <person name="Lobos E.A."/>
            <person name="Fulton L."/>
            <person name="Fulton R."/>
            <person name="Courtney L."/>
            <person name="Fronick C."/>
            <person name="O'Laughlin M."/>
            <person name="Godfrey J."/>
            <person name="Wilson R.M."/>
            <person name="Miner T."/>
            <person name="Farmer C."/>
            <person name="Delehaunty K."/>
            <person name="Cordes M."/>
            <person name="Minx P."/>
            <person name="Tomlinson C."/>
            <person name="Chen J."/>
            <person name="Wollam A."/>
            <person name="Pepin K.H."/>
            <person name="Bhonagiri V."/>
            <person name="Zhang X."/>
            <person name="Warren W."/>
            <person name="Mitreva M."/>
            <person name="Mardis E.R."/>
            <person name="Wilson R.K."/>
        </authorList>
    </citation>
    <scope>NUCLEOTIDE SEQUENCE [LARGE SCALE GENOMIC DNA]</scope>
    <source>
        <strain evidence="1 2">SD2A-2</strain>
    </source>
</reference>
<comment type="caution">
    <text evidence="1">The sequence shown here is derived from an EMBL/GenBank/DDBJ whole genome shotgun (WGS) entry which is preliminary data.</text>
</comment>
<dbReference type="Proteomes" id="UP000014622">
    <property type="component" value="Unassembled WGS sequence"/>
</dbReference>
<protein>
    <submittedName>
        <fullName evidence="1">Uncharacterized protein</fullName>
    </submittedName>
</protein>
<accession>A0AB73AAC9</accession>
<dbReference type="AlphaFoldDB" id="A0AB73AAC9"/>
<proteinExistence type="predicted"/>
<gene>
    <name evidence="1" type="ORF">D356_01186</name>
</gene>